<dbReference type="PANTHER" id="PTHR30636:SF3">
    <property type="entry name" value="UPF0701 PROTEIN YICC"/>
    <property type="match status" value="1"/>
</dbReference>
<dbReference type="PANTHER" id="PTHR30636">
    <property type="entry name" value="UPF0701 PROTEIN YICC"/>
    <property type="match status" value="1"/>
</dbReference>
<comment type="similarity">
    <text evidence="5">Belongs to the YicC/YloC family.</text>
</comment>
<dbReference type="NCBIfam" id="TIGR00255">
    <property type="entry name" value="YicC/YloC family endoribonuclease"/>
    <property type="match status" value="1"/>
</dbReference>
<dbReference type="STRING" id="1817758.A2150_04100"/>
<keyword evidence="3" id="KW-0255">Endonuclease</keyword>
<evidence type="ECO:0000259" key="7">
    <source>
        <dbReference type="Pfam" id="PF08340"/>
    </source>
</evidence>
<keyword evidence="2" id="KW-0540">Nuclease</keyword>
<dbReference type="GO" id="GO:0016787">
    <property type="term" value="F:hydrolase activity"/>
    <property type="evidence" value="ECO:0007669"/>
    <property type="project" value="UniProtKB-KW"/>
</dbReference>
<evidence type="ECO:0000256" key="3">
    <source>
        <dbReference type="ARBA" id="ARBA00022759"/>
    </source>
</evidence>
<dbReference type="EMBL" id="MFSS01000072">
    <property type="protein sequence ID" value="OGI42970.1"/>
    <property type="molecule type" value="Genomic_DNA"/>
</dbReference>
<dbReference type="GO" id="GO:0004521">
    <property type="term" value="F:RNA endonuclease activity"/>
    <property type="evidence" value="ECO:0007669"/>
    <property type="project" value="InterPro"/>
</dbReference>
<evidence type="ECO:0000256" key="1">
    <source>
        <dbReference type="ARBA" id="ARBA00001968"/>
    </source>
</evidence>
<organism evidence="8 9">
    <name type="scientific">Candidatus Muproteobacteria bacterium RBG_16_64_11</name>
    <dbReference type="NCBI Taxonomy" id="1817758"/>
    <lineage>
        <taxon>Bacteria</taxon>
        <taxon>Pseudomonadati</taxon>
        <taxon>Pseudomonadota</taxon>
        <taxon>Candidatus Muproteobacteria</taxon>
    </lineage>
</organism>
<sequence>MPLSMTAFARADQETPWGNLAWELRSVNHRYLELGLRLPEELRHLESPVREILNKRLGRGKIDGNLRYQARETADAELALDPVQVERLLAAGCKVEAMAAERDAVVSPWRMNDLLRWPGALLAPKLDVDALGAAAVRLLDTAVEQLIETRRREGARLGEGLNQRLDTLGHIAERVRQLLPEVAQLFRQKLEARLAEVRGELDPARLEQEMLLFAQKMDVAEELDRLGVHIDEVRRVLGQSGQIGRRLDFLMQELHREANTLGSKSPDVRLTNAAVDLKVLIEQMREQVQNIE</sequence>
<evidence type="ECO:0000313" key="9">
    <source>
        <dbReference type="Proteomes" id="UP000177925"/>
    </source>
</evidence>
<dbReference type="Pfam" id="PF03755">
    <property type="entry name" value="YicC-like_N"/>
    <property type="match status" value="1"/>
</dbReference>
<keyword evidence="4" id="KW-0378">Hydrolase</keyword>
<evidence type="ECO:0000256" key="4">
    <source>
        <dbReference type="ARBA" id="ARBA00022801"/>
    </source>
</evidence>
<accession>A0A1F6TCW6</accession>
<comment type="cofactor">
    <cofactor evidence="1">
        <name>a divalent metal cation</name>
        <dbReference type="ChEBI" id="CHEBI:60240"/>
    </cofactor>
</comment>
<protein>
    <submittedName>
        <fullName evidence="8">YicC family protein</fullName>
    </submittedName>
</protein>
<evidence type="ECO:0000313" key="8">
    <source>
        <dbReference type="EMBL" id="OGI42970.1"/>
    </source>
</evidence>
<feature type="domain" description="Endoribonuclease YicC-like N-terminal" evidence="6">
    <location>
        <begin position="4"/>
        <end position="158"/>
    </location>
</feature>
<dbReference type="Proteomes" id="UP000177925">
    <property type="component" value="Unassembled WGS sequence"/>
</dbReference>
<dbReference type="InterPro" id="IPR005229">
    <property type="entry name" value="YicC/YloC-like"/>
</dbReference>
<gene>
    <name evidence="8" type="ORF">A2150_04100</name>
</gene>
<comment type="caution">
    <text evidence="8">The sequence shown here is derived from an EMBL/GenBank/DDBJ whole genome shotgun (WGS) entry which is preliminary data.</text>
</comment>
<dbReference type="Pfam" id="PF08340">
    <property type="entry name" value="YicC-like_C"/>
    <property type="match status" value="1"/>
</dbReference>
<evidence type="ECO:0000259" key="6">
    <source>
        <dbReference type="Pfam" id="PF03755"/>
    </source>
</evidence>
<evidence type="ECO:0000256" key="2">
    <source>
        <dbReference type="ARBA" id="ARBA00022722"/>
    </source>
</evidence>
<dbReference type="AlphaFoldDB" id="A0A1F6TCW6"/>
<evidence type="ECO:0000256" key="5">
    <source>
        <dbReference type="ARBA" id="ARBA00035648"/>
    </source>
</evidence>
<feature type="domain" description="Endoribonuclease YicC-like C-terminal" evidence="7">
    <location>
        <begin position="176"/>
        <end position="292"/>
    </location>
</feature>
<reference evidence="8 9" key="1">
    <citation type="journal article" date="2016" name="Nat. Commun.">
        <title>Thousands of microbial genomes shed light on interconnected biogeochemical processes in an aquifer system.</title>
        <authorList>
            <person name="Anantharaman K."/>
            <person name="Brown C.T."/>
            <person name="Hug L.A."/>
            <person name="Sharon I."/>
            <person name="Castelle C.J."/>
            <person name="Probst A.J."/>
            <person name="Thomas B.C."/>
            <person name="Singh A."/>
            <person name="Wilkins M.J."/>
            <person name="Karaoz U."/>
            <person name="Brodie E.L."/>
            <person name="Williams K.H."/>
            <person name="Hubbard S.S."/>
            <person name="Banfield J.F."/>
        </authorList>
    </citation>
    <scope>NUCLEOTIDE SEQUENCE [LARGE SCALE GENOMIC DNA]</scope>
</reference>
<name>A0A1F6TCW6_9PROT</name>
<dbReference type="InterPro" id="IPR013527">
    <property type="entry name" value="YicC-like_N"/>
</dbReference>
<proteinExistence type="inferred from homology"/>
<dbReference type="InterPro" id="IPR013551">
    <property type="entry name" value="YicC-like_C"/>
</dbReference>